<dbReference type="PIRSF" id="PIRSF036915">
    <property type="entry name" value="Trnald_Bac_Plnt"/>
    <property type="match status" value="1"/>
</dbReference>
<dbReference type="PANTHER" id="PTHR10683:SF31">
    <property type="entry name" value="TRANSALDOLASE"/>
    <property type="match status" value="1"/>
</dbReference>
<organism evidence="11 12">
    <name type="scientific">Neoasaia chiangmaiensis</name>
    <dbReference type="NCBI Taxonomy" id="320497"/>
    <lineage>
        <taxon>Bacteria</taxon>
        <taxon>Pseudomonadati</taxon>
        <taxon>Pseudomonadota</taxon>
        <taxon>Alphaproteobacteria</taxon>
        <taxon>Acetobacterales</taxon>
        <taxon>Acetobacteraceae</taxon>
        <taxon>Neoasaia</taxon>
    </lineage>
</organism>
<comment type="pathway">
    <text evidence="3 10">Carbohydrate degradation; pentose phosphate pathway; D-glyceraldehyde 3-phosphate and beta-D-fructose 6-phosphate from D-ribose 5-phosphate and D-xylulose 5-phosphate (non-oxidative stage): step 2/3.</text>
</comment>
<dbReference type="PANTHER" id="PTHR10683">
    <property type="entry name" value="TRANSALDOLASE"/>
    <property type="match status" value="1"/>
</dbReference>
<dbReference type="AlphaFoldDB" id="A0A1U9KTS9"/>
<gene>
    <name evidence="10" type="primary">tal</name>
    <name evidence="11" type="ORF">A0U93_03950</name>
</gene>
<dbReference type="HAMAP" id="MF_00493">
    <property type="entry name" value="Transaldolase_2"/>
    <property type="match status" value="1"/>
</dbReference>
<name>A0A1U9KTS9_9PROT</name>
<comment type="similarity">
    <text evidence="4 10">Belongs to the transaldolase family. Type 2 subfamily.</text>
</comment>
<keyword evidence="7 10" id="KW-0808">Transferase</keyword>
<evidence type="ECO:0000313" key="12">
    <source>
        <dbReference type="Proteomes" id="UP000188604"/>
    </source>
</evidence>
<evidence type="ECO:0000256" key="8">
    <source>
        <dbReference type="ARBA" id="ARBA00023126"/>
    </source>
</evidence>
<dbReference type="KEGG" id="nch:A0U93_03950"/>
<keyword evidence="6 10" id="KW-0963">Cytoplasm</keyword>
<evidence type="ECO:0000256" key="9">
    <source>
        <dbReference type="ARBA" id="ARBA00023270"/>
    </source>
</evidence>
<evidence type="ECO:0000256" key="3">
    <source>
        <dbReference type="ARBA" id="ARBA00004857"/>
    </source>
</evidence>
<keyword evidence="8 10" id="KW-0570">Pentose shunt</keyword>
<evidence type="ECO:0000256" key="7">
    <source>
        <dbReference type="ARBA" id="ARBA00022679"/>
    </source>
</evidence>
<dbReference type="GO" id="GO:0005975">
    <property type="term" value="P:carbohydrate metabolic process"/>
    <property type="evidence" value="ECO:0007669"/>
    <property type="project" value="InterPro"/>
</dbReference>
<protein>
    <recommendedName>
        <fullName evidence="5 10">Transaldolase</fullName>
        <ecNumber evidence="5 10">2.2.1.2</ecNumber>
    </recommendedName>
</protein>
<comment type="function">
    <text evidence="1 10">Transaldolase is important for the balance of metabolites in the pentose-phosphate pathway.</text>
</comment>
<dbReference type="CDD" id="cd00955">
    <property type="entry name" value="Transaldolase_like"/>
    <property type="match status" value="1"/>
</dbReference>
<dbReference type="InterPro" id="IPR004732">
    <property type="entry name" value="Transaldolase_2"/>
</dbReference>
<evidence type="ECO:0000256" key="2">
    <source>
        <dbReference type="ARBA" id="ARBA00004496"/>
    </source>
</evidence>
<comment type="catalytic activity">
    <reaction evidence="10">
        <text>D-sedoheptulose 7-phosphate + D-glyceraldehyde 3-phosphate = D-erythrose 4-phosphate + beta-D-fructose 6-phosphate</text>
        <dbReference type="Rhea" id="RHEA:17053"/>
        <dbReference type="ChEBI" id="CHEBI:16897"/>
        <dbReference type="ChEBI" id="CHEBI:57483"/>
        <dbReference type="ChEBI" id="CHEBI:57634"/>
        <dbReference type="ChEBI" id="CHEBI:59776"/>
        <dbReference type="EC" id="2.2.1.2"/>
    </reaction>
</comment>
<dbReference type="Proteomes" id="UP000188604">
    <property type="component" value="Chromosome"/>
</dbReference>
<feature type="active site" description="Schiff-base intermediate with substrate" evidence="10">
    <location>
        <position position="150"/>
    </location>
</feature>
<dbReference type="GO" id="GO:0006098">
    <property type="term" value="P:pentose-phosphate shunt"/>
    <property type="evidence" value="ECO:0007669"/>
    <property type="project" value="UniProtKB-UniRule"/>
</dbReference>
<keyword evidence="12" id="KW-1185">Reference proteome</keyword>
<reference evidence="11 12" key="1">
    <citation type="submission" date="2016-03" db="EMBL/GenBank/DDBJ databases">
        <title>Acetic acid bacteria sequencing.</title>
        <authorList>
            <person name="Brandt J."/>
            <person name="Jakob F."/>
            <person name="Vogel R.F."/>
        </authorList>
    </citation>
    <scope>NUCLEOTIDE SEQUENCE [LARGE SCALE GENOMIC DNA]</scope>
    <source>
        <strain evidence="11 12">NBRC 101099</strain>
    </source>
</reference>
<proteinExistence type="inferred from homology"/>
<evidence type="ECO:0000256" key="1">
    <source>
        <dbReference type="ARBA" id="ARBA00003518"/>
    </source>
</evidence>
<evidence type="ECO:0000256" key="4">
    <source>
        <dbReference type="ARBA" id="ARBA00008426"/>
    </source>
</evidence>
<dbReference type="InterPro" id="IPR001585">
    <property type="entry name" value="TAL/FSA"/>
</dbReference>
<dbReference type="Pfam" id="PF00923">
    <property type="entry name" value="TAL_FSA"/>
    <property type="match status" value="1"/>
</dbReference>
<sequence>MLQKAPHQKTRNPLKELVALGQSPWLDYINRTHTEEGELKRLVEEDGLRGMTSNPAIFEKTMGYGHAYDAQIKSILARRKVGAGELYEELAVTDIRAACDTLHPVFESSKGQDGHVSIEVSPHLAHDAEGTIKEARRLWKAVDRRNLMIKIPGTPAGAKAIEQATADGISTNVTLLFSQKAYHETFNAYIKGLERRVADGEDVSRIASVASFYIGRVDLLVDEQIDRKIAAKDVHTNILRALRGKIAIANATLAYAHWQEVSRSDRWRNLAAAGANAQRLLWASTSTKDKTYSDVIYVDELIAPDTVNTMPLPTFEAFRDHGNPSEPMVIDVADAKAKLDALAKGGIDLHAITDKLLRDGLAGFNEAFDKLHTVLKGKIEALAA</sequence>
<evidence type="ECO:0000256" key="5">
    <source>
        <dbReference type="ARBA" id="ARBA00013151"/>
    </source>
</evidence>
<accession>A0A1U9KTS9</accession>
<keyword evidence="9 10" id="KW-0704">Schiff base</keyword>
<dbReference type="UniPathway" id="UPA00115">
    <property type="reaction ID" value="UER00414"/>
</dbReference>
<evidence type="ECO:0000313" key="11">
    <source>
        <dbReference type="EMBL" id="AQS89264.1"/>
    </source>
</evidence>
<evidence type="ECO:0000256" key="10">
    <source>
        <dbReference type="HAMAP-Rule" id="MF_00493"/>
    </source>
</evidence>
<dbReference type="NCBIfam" id="NF002881">
    <property type="entry name" value="PRK03343.1"/>
    <property type="match status" value="1"/>
</dbReference>
<dbReference type="InterPro" id="IPR013785">
    <property type="entry name" value="Aldolase_TIM"/>
</dbReference>
<dbReference type="STRING" id="320497.A0U93_03950"/>
<dbReference type="SUPFAM" id="SSF51569">
    <property type="entry name" value="Aldolase"/>
    <property type="match status" value="1"/>
</dbReference>
<dbReference type="NCBIfam" id="TIGR00876">
    <property type="entry name" value="tal_mycobact"/>
    <property type="match status" value="1"/>
</dbReference>
<dbReference type="Gene3D" id="3.20.20.70">
    <property type="entry name" value="Aldolase class I"/>
    <property type="match status" value="1"/>
</dbReference>
<dbReference type="GO" id="GO:0005737">
    <property type="term" value="C:cytoplasm"/>
    <property type="evidence" value="ECO:0007669"/>
    <property type="project" value="UniProtKB-SubCell"/>
</dbReference>
<dbReference type="EMBL" id="CP014691">
    <property type="protein sequence ID" value="AQS89264.1"/>
    <property type="molecule type" value="Genomic_DNA"/>
</dbReference>
<dbReference type="OrthoDB" id="140919at2"/>
<dbReference type="GO" id="GO:0004801">
    <property type="term" value="F:transaldolase activity"/>
    <property type="evidence" value="ECO:0007669"/>
    <property type="project" value="UniProtKB-UniRule"/>
</dbReference>
<comment type="subcellular location">
    <subcellularLocation>
        <location evidence="2 10">Cytoplasm</location>
    </subcellularLocation>
</comment>
<dbReference type="EC" id="2.2.1.2" evidence="5 10"/>
<evidence type="ECO:0000256" key="6">
    <source>
        <dbReference type="ARBA" id="ARBA00022490"/>
    </source>
</evidence>